<dbReference type="AlphaFoldDB" id="A0A9D1H698"/>
<sequence>MTALEIANITNPKQLSPLVLAYIGDAVYELMVRTKILESGNAPVQKLHQMTVHHVCASAQA</sequence>
<proteinExistence type="predicted"/>
<dbReference type="GO" id="GO:0004525">
    <property type="term" value="F:ribonuclease III activity"/>
    <property type="evidence" value="ECO:0007669"/>
    <property type="project" value="InterPro"/>
</dbReference>
<comment type="caution">
    <text evidence="2">The sequence shown here is derived from an EMBL/GenBank/DDBJ whole genome shotgun (WGS) entry which is preliminary data.</text>
</comment>
<evidence type="ECO:0000313" key="2">
    <source>
        <dbReference type="EMBL" id="HIT94403.1"/>
    </source>
</evidence>
<dbReference type="GO" id="GO:0006396">
    <property type="term" value="P:RNA processing"/>
    <property type="evidence" value="ECO:0007669"/>
    <property type="project" value="InterPro"/>
</dbReference>
<feature type="non-terminal residue" evidence="2">
    <location>
        <position position="61"/>
    </location>
</feature>
<organism evidence="2 3">
    <name type="scientific">Candidatus Faecivivens stercoripullorum</name>
    <dbReference type="NCBI Taxonomy" id="2840805"/>
    <lineage>
        <taxon>Bacteria</taxon>
        <taxon>Bacillati</taxon>
        <taxon>Bacillota</taxon>
        <taxon>Clostridia</taxon>
        <taxon>Eubacteriales</taxon>
        <taxon>Oscillospiraceae</taxon>
        <taxon>Oscillospiraceae incertae sedis</taxon>
        <taxon>Candidatus Faecivivens</taxon>
    </lineage>
</organism>
<protein>
    <submittedName>
        <fullName evidence="2">Mini-ribonuclease 3</fullName>
    </submittedName>
</protein>
<feature type="domain" description="RNase III" evidence="1">
    <location>
        <begin position="19"/>
        <end position="61"/>
    </location>
</feature>
<dbReference type="Pfam" id="PF00636">
    <property type="entry name" value="Ribonuclease_3"/>
    <property type="match status" value="1"/>
</dbReference>
<dbReference type="SUPFAM" id="SSF69065">
    <property type="entry name" value="RNase III domain-like"/>
    <property type="match status" value="1"/>
</dbReference>
<accession>A0A9D1H698</accession>
<dbReference type="InterPro" id="IPR000999">
    <property type="entry name" value="RNase_III_dom"/>
</dbReference>
<reference evidence="2" key="1">
    <citation type="submission" date="2020-10" db="EMBL/GenBank/DDBJ databases">
        <authorList>
            <person name="Gilroy R."/>
        </authorList>
    </citation>
    <scope>NUCLEOTIDE SEQUENCE</scope>
    <source>
        <strain evidence="2">ChiBcec7-5410</strain>
    </source>
</reference>
<dbReference type="EMBL" id="DVLW01000115">
    <property type="protein sequence ID" value="HIT94403.1"/>
    <property type="molecule type" value="Genomic_DNA"/>
</dbReference>
<evidence type="ECO:0000313" key="3">
    <source>
        <dbReference type="Proteomes" id="UP000824160"/>
    </source>
</evidence>
<dbReference type="Gene3D" id="1.10.1520.10">
    <property type="entry name" value="Ribonuclease III domain"/>
    <property type="match status" value="1"/>
</dbReference>
<gene>
    <name evidence="2" type="ORF">IAC43_04405</name>
</gene>
<evidence type="ECO:0000259" key="1">
    <source>
        <dbReference type="Pfam" id="PF00636"/>
    </source>
</evidence>
<reference evidence="2" key="2">
    <citation type="journal article" date="2021" name="PeerJ">
        <title>Extensive microbial diversity within the chicken gut microbiome revealed by metagenomics and culture.</title>
        <authorList>
            <person name="Gilroy R."/>
            <person name="Ravi A."/>
            <person name="Getino M."/>
            <person name="Pursley I."/>
            <person name="Horton D.L."/>
            <person name="Alikhan N.F."/>
            <person name="Baker D."/>
            <person name="Gharbi K."/>
            <person name="Hall N."/>
            <person name="Watson M."/>
            <person name="Adriaenssens E.M."/>
            <person name="Foster-Nyarko E."/>
            <person name="Jarju S."/>
            <person name="Secka A."/>
            <person name="Antonio M."/>
            <person name="Oren A."/>
            <person name="Chaudhuri R.R."/>
            <person name="La Ragione R."/>
            <person name="Hildebrand F."/>
            <person name="Pallen M.J."/>
        </authorList>
    </citation>
    <scope>NUCLEOTIDE SEQUENCE</scope>
    <source>
        <strain evidence="2">ChiBcec7-5410</strain>
    </source>
</reference>
<dbReference type="InterPro" id="IPR036389">
    <property type="entry name" value="RNase_III_sf"/>
</dbReference>
<dbReference type="Proteomes" id="UP000824160">
    <property type="component" value="Unassembled WGS sequence"/>
</dbReference>
<name>A0A9D1H698_9FIRM</name>